<feature type="transmembrane region" description="Helical" evidence="1">
    <location>
        <begin position="110"/>
        <end position="128"/>
    </location>
</feature>
<dbReference type="InterPro" id="IPR036890">
    <property type="entry name" value="HATPase_C_sf"/>
</dbReference>
<feature type="domain" description="Signal transduction histidine kinase internal region" evidence="2">
    <location>
        <begin position="145"/>
        <end position="222"/>
    </location>
</feature>
<dbReference type="PANTHER" id="PTHR34220:SF7">
    <property type="entry name" value="SENSOR HISTIDINE KINASE YPDA"/>
    <property type="match status" value="1"/>
</dbReference>
<dbReference type="PANTHER" id="PTHR34220">
    <property type="entry name" value="SENSOR HISTIDINE KINASE YPDA"/>
    <property type="match status" value="1"/>
</dbReference>
<dbReference type="EMBL" id="AAOE01000002">
    <property type="protein sequence ID" value="EAR11017.1"/>
    <property type="molecule type" value="Genomic_DNA"/>
</dbReference>
<dbReference type="HOGENOM" id="CLU_020473_1_1_6"/>
<dbReference type="RefSeq" id="WP_008041683.1">
    <property type="nucleotide sequence ID" value="NZ_CH724149.1"/>
</dbReference>
<dbReference type="GO" id="GO:0000155">
    <property type="term" value="F:phosphorelay sensor kinase activity"/>
    <property type="evidence" value="ECO:0007669"/>
    <property type="project" value="InterPro"/>
</dbReference>
<dbReference type="STRING" id="314283.MED297_10916"/>
<dbReference type="Proteomes" id="UP000005953">
    <property type="component" value="Unassembled WGS sequence"/>
</dbReference>
<feature type="transmembrane region" description="Helical" evidence="1">
    <location>
        <begin position="77"/>
        <end position="98"/>
    </location>
</feature>
<dbReference type="SUPFAM" id="SSF55874">
    <property type="entry name" value="ATPase domain of HSP90 chaperone/DNA topoisomerase II/histidine kinase"/>
    <property type="match status" value="1"/>
</dbReference>
<evidence type="ECO:0000256" key="1">
    <source>
        <dbReference type="SAM" id="Phobius"/>
    </source>
</evidence>
<keyword evidence="4" id="KW-1185">Reference proteome</keyword>
<organism evidence="3 4">
    <name type="scientific">Reinekea blandensis MED297</name>
    <dbReference type="NCBI Taxonomy" id="314283"/>
    <lineage>
        <taxon>Bacteria</taxon>
        <taxon>Pseudomonadati</taxon>
        <taxon>Pseudomonadota</taxon>
        <taxon>Gammaproteobacteria</taxon>
        <taxon>Oceanospirillales</taxon>
        <taxon>Saccharospirillaceae</taxon>
        <taxon>Reinekea</taxon>
    </lineage>
</organism>
<gene>
    <name evidence="3" type="ORF">MED297_10916</name>
</gene>
<dbReference type="InterPro" id="IPR010559">
    <property type="entry name" value="Sig_transdc_His_kin_internal"/>
</dbReference>
<dbReference type="Gene3D" id="3.30.565.10">
    <property type="entry name" value="Histidine kinase-like ATPase, C-terminal domain"/>
    <property type="match status" value="1"/>
</dbReference>
<name>A4BAR1_9GAMM</name>
<keyword evidence="1" id="KW-1133">Transmembrane helix</keyword>
<comment type="caution">
    <text evidence="3">The sequence shown here is derived from an EMBL/GenBank/DDBJ whole genome shotgun (WGS) entry which is preliminary data.</text>
</comment>
<sequence length="337" mass="37369">MSTKNAFVIPNLCQTVPLLLLILVSELCVLVWTLTELPFSWAQLGLRSITVQWIVLLSAAALCQLRPLLSRFSLRTGWLLCFVVILVTGLTVIGLGYWLVRPQAFSVGHFFRLGLAVSILAAMVLRYFQILQQVIENNQAEVSSRLDALQARIKPHFLFNSLNTISELIATRPQAAEDAVENLSTLFRANLRQTSSFCALQQEIDLVKGYLELEQWRLGERLSVDWQESLDDPSAAVPVLCLQPLVENAIVHGIAPQPSGGCIRVSVLQSPRVTTLMVENPIDPTRPGHTGHGVGLDNVRHRLSVLYGDAARCQVEQSDRLYKVTVVLPRSSVQEGT</sequence>
<keyword evidence="1" id="KW-0812">Transmembrane</keyword>
<dbReference type="OrthoDB" id="2514702at2"/>
<dbReference type="GO" id="GO:0016020">
    <property type="term" value="C:membrane"/>
    <property type="evidence" value="ECO:0007669"/>
    <property type="project" value="InterPro"/>
</dbReference>
<evidence type="ECO:0000313" key="4">
    <source>
        <dbReference type="Proteomes" id="UP000005953"/>
    </source>
</evidence>
<reference evidence="3 4" key="1">
    <citation type="submission" date="2006-02" db="EMBL/GenBank/DDBJ databases">
        <authorList>
            <person name="Pinhassi J."/>
            <person name="Pedros-Alio C."/>
            <person name="Ferriera S."/>
            <person name="Johnson J."/>
            <person name="Kravitz S."/>
            <person name="Halpern A."/>
            <person name="Remington K."/>
            <person name="Beeson K."/>
            <person name="Tran B."/>
            <person name="Rogers Y.-H."/>
            <person name="Friedman R."/>
            <person name="Venter J.C."/>
        </authorList>
    </citation>
    <scope>NUCLEOTIDE SEQUENCE [LARGE SCALE GENOMIC DNA]</scope>
    <source>
        <strain evidence="3 4">MED297</strain>
    </source>
</reference>
<dbReference type="InterPro" id="IPR050640">
    <property type="entry name" value="Bact_2-comp_sensor_kinase"/>
</dbReference>
<accession>A4BAR1</accession>
<evidence type="ECO:0000313" key="3">
    <source>
        <dbReference type="EMBL" id="EAR11017.1"/>
    </source>
</evidence>
<dbReference type="Pfam" id="PF06580">
    <property type="entry name" value="His_kinase"/>
    <property type="match status" value="1"/>
</dbReference>
<proteinExistence type="predicted"/>
<feature type="transmembrane region" description="Helical" evidence="1">
    <location>
        <begin position="12"/>
        <end position="32"/>
    </location>
</feature>
<evidence type="ECO:0000259" key="2">
    <source>
        <dbReference type="Pfam" id="PF06580"/>
    </source>
</evidence>
<keyword evidence="1" id="KW-0472">Membrane</keyword>
<feature type="transmembrane region" description="Helical" evidence="1">
    <location>
        <begin position="44"/>
        <end position="65"/>
    </location>
</feature>
<protein>
    <submittedName>
        <fullName evidence="3">Alginate biosynthesis protein AlgZ/FimS</fullName>
    </submittedName>
</protein>
<dbReference type="AlphaFoldDB" id="A4BAR1"/>